<sequence length="273" mass="27758">MNKTRKLLSIAGSDPSGGAGIQADLKTFSAFGCYGMAAITALTAQNTRGVVAAFPVAPDIVAAQIAAVMADIPPDAVKIGMVATPEIAAAIAGALGAAPRNVVLDPVLIPTQGASLAAAGLERALMTTLLPLARLVTPNIFEASALSETPLARTTDQMIAQGRMLVDAGAKAALVKGGDLSGEPVDVLVADGETRLFHGRRVATRHTHGTGCALSSAIAAGLAKGEPLIDAIAAAKVWLEGALEAADGLELGEGRGPPNHFYGMWRLNDRQLS</sequence>
<dbReference type="EC" id="2.7.1.49" evidence="2"/>
<keyword evidence="4" id="KW-0418">Kinase</keyword>
<dbReference type="PANTHER" id="PTHR20858:SF17">
    <property type="entry name" value="HYDROXYMETHYLPYRIMIDINE_PHOSPHOMETHYLPYRIMIDINE KINASE THI20-RELATED"/>
    <property type="match status" value="1"/>
</dbReference>
<dbReference type="PANTHER" id="PTHR20858">
    <property type="entry name" value="PHOSPHOMETHYLPYRIMIDINE KINASE"/>
    <property type="match status" value="1"/>
</dbReference>
<dbReference type="InterPro" id="IPR029056">
    <property type="entry name" value="Ribokinase-like"/>
</dbReference>
<dbReference type="GO" id="GO:0016301">
    <property type="term" value="F:kinase activity"/>
    <property type="evidence" value="ECO:0007669"/>
    <property type="project" value="UniProtKB-KW"/>
</dbReference>
<dbReference type="SUPFAM" id="SSF53613">
    <property type="entry name" value="Ribokinase-like"/>
    <property type="match status" value="1"/>
</dbReference>
<proteinExistence type="predicted"/>
<dbReference type="InterPro" id="IPR004399">
    <property type="entry name" value="HMP/HMP-P_kinase_dom"/>
</dbReference>
<dbReference type="NCBIfam" id="TIGR00097">
    <property type="entry name" value="HMP-P_kinase"/>
    <property type="match status" value="1"/>
</dbReference>
<name>A0ABM8E6N1_9HYPH</name>
<dbReference type="Proteomes" id="UP001317629">
    <property type="component" value="Chromosome"/>
</dbReference>
<dbReference type="CDD" id="cd01169">
    <property type="entry name" value="HMPP_kinase"/>
    <property type="match status" value="1"/>
</dbReference>
<dbReference type="InterPro" id="IPR013749">
    <property type="entry name" value="PM/HMP-P_kinase-1"/>
</dbReference>
<dbReference type="Pfam" id="PF08543">
    <property type="entry name" value="Phos_pyr_kin"/>
    <property type="match status" value="1"/>
</dbReference>
<comment type="pathway">
    <text evidence="1">Cofactor biosynthesis; thiamine diphosphate biosynthesis.</text>
</comment>
<evidence type="ECO:0000256" key="2">
    <source>
        <dbReference type="ARBA" id="ARBA00012135"/>
    </source>
</evidence>
<reference evidence="4 5" key="1">
    <citation type="journal article" date="2023" name="Int. J. Syst. Evol. Microbiol.">
        <title>Methylocystis iwaonis sp. nov., a type II methane-oxidizing bacterium from surface soil of a rice paddy field in Japan, and emended description of the genus Methylocystis (ex Whittenbury et al. 1970) Bowman et al. 1993.</title>
        <authorList>
            <person name="Kaise H."/>
            <person name="Sawadogo J.B."/>
            <person name="Alam M.S."/>
            <person name="Ueno C."/>
            <person name="Dianou D."/>
            <person name="Shinjo R."/>
            <person name="Asakawa S."/>
        </authorList>
    </citation>
    <scope>NUCLEOTIDE SEQUENCE [LARGE SCALE GENOMIC DNA]</scope>
    <source>
        <strain evidence="4 5">SS37A-Re</strain>
    </source>
</reference>
<dbReference type="Gene3D" id="3.40.1190.20">
    <property type="match status" value="1"/>
</dbReference>
<protein>
    <recommendedName>
        <fullName evidence="2">hydroxymethylpyrimidine kinase</fullName>
        <ecNumber evidence="2">2.7.1.49</ecNumber>
    </recommendedName>
</protein>
<evidence type="ECO:0000259" key="3">
    <source>
        <dbReference type="Pfam" id="PF08543"/>
    </source>
</evidence>
<feature type="domain" description="Pyridoxamine kinase/Phosphomethylpyrimidine kinase" evidence="3">
    <location>
        <begin position="14"/>
        <end position="258"/>
    </location>
</feature>
<dbReference type="RefSeq" id="WP_281931124.1">
    <property type="nucleotide sequence ID" value="NZ_AP027142.1"/>
</dbReference>
<evidence type="ECO:0000313" key="5">
    <source>
        <dbReference type="Proteomes" id="UP001317629"/>
    </source>
</evidence>
<keyword evidence="5" id="KW-1185">Reference proteome</keyword>
<accession>A0ABM8E6N1</accession>
<evidence type="ECO:0000313" key="4">
    <source>
        <dbReference type="EMBL" id="BDV33633.1"/>
    </source>
</evidence>
<keyword evidence="4" id="KW-0808">Transferase</keyword>
<evidence type="ECO:0000256" key="1">
    <source>
        <dbReference type="ARBA" id="ARBA00004948"/>
    </source>
</evidence>
<organism evidence="4 5">
    <name type="scientific">Methylocystis iwaonis</name>
    <dbReference type="NCBI Taxonomy" id="2885079"/>
    <lineage>
        <taxon>Bacteria</taxon>
        <taxon>Pseudomonadati</taxon>
        <taxon>Pseudomonadota</taxon>
        <taxon>Alphaproteobacteria</taxon>
        <taxon>Hyphomicrobiales</taxon>
        <taxon>Methylocystaceae</taxon>
        <taxon>Methylocystis</taxon>
    </lineage>
</organism>
<gene>
    <name evidence="4" type="primary">thiD</name>
    <name evidence="4" type="ORF">SS37A_11620</name>
</gene>
<dbReference type="EMBL" id="AP027142">
    <property type="protein sequence ID" value="BDV33633.1"/>
    <property type="molecule type" value="Genomic_DNA"/>
</dbReference>